<comment type="similarity">
    <text evidence="2">Belongs to the peptidase S26 family. IMP2 subfamily.</text>
</comment>
<dbReference type="InterPro" id="IPR037730">
    <property type="entry name" value="IMP2"/>
</dbReference>
<dbReference type="InterPro" id="IPR036286">
    <property type="entry name" value="LexA/Signal_pep-like_sf"/>
</dbReference>
<gene>
    <name evidence="14" type="ORF">EJ05DRAFT_474349</name>
</gene>
<dbReference type="GO" id="GO:0004252">
    <property type="term" value="F:serine-type endopeptidase activity"/>
    <property type="evidence" value="ECO:0007669"/>
    <property type="project" value="InterPro"/>
</dbReference>
<evidence type="ECO:0000256" key="12">
    <source>
        <dbReference type="SAM" id="MobiDB-lite"/>
    </source>
</evidence>
<keyword evidence="9" id="KW-0496">Mitochondrion</keyword>
<dbReference type="RefSeq" id="XP_033602919.1">
    <property type="nucleotide sequence ID" value="XM_033743591.1"/>
</dbReference>
<dbReference type="AlphaFoldDB" id="A0A6A6WCA9"/>
<evidence type="ECO:0000259" key="13">
    <source>
        <dbReference type="Pfam" id="PF10502"/>
    </source>
</evidence>
<keyword evidence="4" id="KW-0645">Protease</keyword>
<dbReference type="Gene3D" id="2.10.109.10">
    <property type="entry name" value="Umud Fragment, subunit A"/>
    <property type="match status" value="1"/>
</dbReference>
<dbReference type="CDD" id="cd06530">
    <property type="entry name" value="S26_SPase_I"/>
    <property type="match status" value="1"/>
</dbReference>
<comment type="subcellular location">
    <subcellularLocation>
        <location evidence="1">Mitochondrion inner membrane</location>
        <topology evidence="1">Single-pass membrane protein</topology>
    </subcellularLocation>
</comment>
<keyword evidence="10" id="KW-0472">Membrane</keyword>
<keyword evidence="7" id="KW-0378">Hydrolase</keyword>
<dbReference type="InterPro" id="IPR000223">
    <property type="entry name" value="Pept_S26A_signal_pept_1"/>
</dbReference>
<dbReference type="GO" id="GO:0042720">
    <property type="term" value="C:mitochondrial inner membrane peptidase complex"/>
    <property type="evidence" value="ECO:0007669"/>
    <property type="project" value="InterPro"/>
</dbReference>
<reference evidence="14" key="1">
    <citation type="journal article" date="2020" name="Stud. Mycol.">
        <title>101 Dothideomycetes genomes: a test case for predicting lifestyles and emergence of pathogens.</title>
        <authorList>
            <person name="Haridas S."/>
            <person name="Albert R."/>
            <person name="Binder M."/>
            <person name="Bloem J."/>
            <person name="Labutti K."/>
            <person name="Salamov A."/>
            <person name="Andreopoulos B."/>
            <person name="Baker S."/>
            <person name="Barry K."/>
            <person name="Bills G."/>
            <person name="Bluhm B."/>
            <person name="Cannon C."/>
            <person name="Castanera R."/>
            <person name="Culley D."/>
            <person name="Daum C."/>
            <person name="Ezra D."/>
            <person name="Gonzalez J."/>
            <person name="Henrissat B."/>
            <person name="Kuo A."/>
            <person name="Liang C."/>
            <person name="Lipzen A."/>
            <person name="Lutzoni F."/>
            <person name="Magnuson J."/>
            <person name="Mondo S."/>
            <person name="Nolan M."/>
            <person name="Ohm R."/>
            <person name="Pangilinan J."/>
            <person name="Park H.-J."/>
            <person name="Ramirez L."/>
            <person name="Alfaro M."/>
            <person name="Sun H."/>
            <person name="Tritt A."/>
            <person name="Yoshinaga Y."/>
            <person name="Zwiers L.-H."/>
            <person name="Turgeon B."/>
            <person name="Goodwin S."/>
            <person name="Spatafora J."/>
            <person name="Crous P."/>
            <person name="Grigoriev I."/>
        </authorList>
    </citation>
    <scope>NUCLEOTIDE SEQUENCE</scope>
    <source>
        <strain evidence="14">CBS 121739</strain>
    </source>
</reference>
<dbReference type="PANTHER" id="PTHR46041">
    <property type="entry name" value="MITOCHONDRIAL INNER MEMBRANE PROTEASE SUBUNIT 2"/>
    <property type="match status" value="1"/>
</dbReference>
<dbReference type="GO" id="GO:0006627">
    <property type="term" value="P:protein processing involved in protein targeting to mitochondrion"/>
    <property type="evidence" value="ECO:0007669"/>
    <property type="project" value="InterPro"/>
</dbReference>
<dbReference type="Proteomes" id="UP000799437">
    <property type="component" value="Unassembled WGS sequence"/>
</dbReference>
<evidence type="ECO:0000256" key="5">
    <source>
        <dbReference type="ARBA" id="ARBA00022692"/>
    </source>
</evidence>
<protein>
    <recommendedName>
        <fullName evidence="3">Mitochondrial inner membrane protease subunit 2</fullName>
    </recommendedName>
</protein>
<evidence type="ECO:0000256" key="7">
    <source>
        <dbReference type="ARBA" id="ARBA00022801"/>
    </source>
</evidence>
<evidence type="ECO:0000256" key="9">
    <source>
        <dbReference type="ARBA" id="ARBA00023128"/>
    </source>
</evidence>
<evidence type="ECO:0000256" key="10">
    <source>
        <dbReference type="ARBA" id="ARBA00023136"/>
    </source>
</evidence>
<name>A0A6A6WCA9_9PEZI</name>
<dbReference type="SUPFAM" id="SSF51306">
    <property type="entry name" value="LexA/Signal peptidase"/>
    <property type="match status" value="1"/>
</dbReference>
<dbReference type="GeneID" id="54484645"/>
<accession>A0A6A6WCA9</accession>
<feature type="active site" evidence="11">
    <location>
        <position position="101"/>
    </location>
</feature>
<feature type="active site" evidence="11">
    <location>
        <position position="52"/>
    </location>
</feature>
<dbReference type="GO" id="GO:0006465">
    <property type="term" value="P:signal peptide processing"/>
    <property type="evidence" value="ECO:0007669"/>
    <property type="project" value="InterPro"/>
</dbReference>
<dbReference type="PANTHER" id="PTHR46041:SF2">
    <property type="entry name" value="MITOCHONDRIAL INNER MEMBRANE PROTEASE SUBUNIT 2"/>
    <property type="match status" value="1"/>
</dbReference>
<evidence type="ECO:0000256" key="1">
    <source>
        <dbReference type="ARBA" id="ARBA00004434"/>
    </source>
</evidence>
<feature type="compositionally biased region" description="Basic and acidic residues" evidence="12">
    <location>
        <begin position="180"/>
        <end position="195"/>
    </location>
</feature>
<dbReference type="EMBL" id="ML996568">
    <property type="protein sequence ID" value="KAF2760468.1"/>
    <property type="molecule type" value="Genomic_DNA"/>
</dbReference>
<dbReference type="OrthoDB" id="9996127at2759"/>
<evidence type="ECO:0000256" key="3">
    <source>
        <dbReference type="ARBA" id="ARBA00013650"/>
    </source>
</evidence>
<evidence type="ECO:0000256" key="11">
    <source>
        <dbReference type="PIRSR" id="PIRSR600223-1"/>
    </source>
</evidence>
<dbReference type="InterPro" id="IPR019533">
    <property type="entry name" value="Peptidase_S26"/>
</dbReference>
<feature type="domain" description="Peptidase S26" evidence="13">
    <location>
        <begin position="24"/>
        <end position="111"/>
    </location>
</feature>
<evidence type="ECO:0000256" key="2">
    <source>
        <dbReference type="ARBA" id="ARBA00007066"/>
    </source>
</evidence>
<evidence type="ECO:0000256" key="8">
    <source>
        <dbReference type="ARBA" id="ARBA00022989"/>
    </source>
</evidence>
<dbReference type="PRINTS" id="PR00727">
    <property type="entry name" value="LEADERPTASE"/>
</dbReference>
<keyword evidence="6" id="KW-0999">Mitochondrion inner membrane</keyword>
<keyword evidence="15" id="KW-1185">Reference proteome</keyword>
<keyword evidence="5" id="KW-0812">Transmembrane</keyword>
<dbReference type="Pfam" id="PF10502">
    <property type="entry name" value="Peptidase_S26"/>
    <property type="match status" value="1"/>
</dbReference>
<evidence type="ECO:0000256" key="4">
    <source>
        <dbReference type="ARBA" id="ARBA00022670"/>
    </source>
</evidence>
<proteinExistence type="inferred from homology"/>
<organism evidence="14 15">
    <name type="scientific">Pseudovirgaria hyperparasitica</name>
    <dbReference type="NCBI Taxonomy" id="470096"/>
    <lineage>
        <taxon>Eukaryota</taxon>
        <taxon>Fungi</taxon>
        <taxon>Dikarya</taxon>
        <taxon>Ascomycota</taxon>
        <taxon>Pezizomycotina</taxon>
        <taxon>Dothideomycetes</taxon>
        <taxon>Dothideomycetes incertae sedis</taxon>
        <taxon>Acrospermales</taxon>
        <taxon>Acrospermaceae</taxon>
        <taxon>Pseudovirgaria</taxon>
    </lineage>
</organism>
<evidence type="ECO:0000313" key="15">
    <source>
        <dbReference type="Proteomes" id="UP000799437"/>
    </source>
</evidence>
<sequence>MPSFRLPFLRKMPQSLSWCEKRTFFSTFGLAAGTFVFLTDNIVTVQRVRGRSMAPSISPAYHETGNRDTILLEKLLPALELQRGDIVSFWTPNRPDRTAIKRVIATEGDIVYPQRRHPLKKVVIPHGHVWVEGDNHEQNASVDSNDYGPISLNLIDGKARAVVWPPSRMGAIVDRRSRRTRVEPGKSEMPREYEE</sequence>
<evidence type="ECO:0000256" key="6">
    <source>
        <dbReference type="ARBA" id="ARBA00022792"/>
    </source>
</evidence>
<feature type="region of interest" description="Disordered" evidence="12">
    <location>
        <begin position="175"/>
        <end position="195"/>
    </location>
</feature>
<evidence type="ECO:0000313" key="14">
    <source>
        <dbReference type="EMBL" id="KAF2760468.1"/>
    </source>
</evidence>
<keyword evidence="8" id="KW-1133">Transmembrane helix</keyword>